<keyword evidence="3" id="KW-1185">Reference proteome</keyword>
<comment type="caution">
    <text evidence="2">The sequence shown here is derived from an EMBL/GenBank/DDBJ whole genome shotgun (WGS) entry which is preliminary data.</text>
</comment>
<name>A0A0D6P8W9_9PROT</name>
<keyword evidence="1" id="KW-0472">Membrane</keyword>
<sequence length="59" mass="6259">MTHLPYIAASYAIGIVLPSGFGIAAWLRASAARRRLLAIDPRAQAREAARRGRDGGDGP</sequence>
<feature type="transmembrane region" description="Helical" evidence="1">
    <location>
        <begin position="6"/>
        <end position="27"/>
    </location>
</feature>
<reference evidence="2 3" key="1">
    <citation type="submission" date="2012-11" db="EMBL/GenBank/DDBJ databases">
        <title>Whole genome sequence of Acidisphaera rubrifaciens HS-AP3.</title>
        <authorList>
            <person name="Azuma Y."/>
            <person name="Higashiura N."/>
            <person name="Hirakawa H."/>
            <person name="Matsushita K."/>
        </authorList>
    </citation>
    <scope>NUCLEOTIDE SEQUENCE [LARGE SCALE GENOMIC DNA]</scope>
    <source>
        <strain evidence="2 3">HS-AP3</strain>
    </source>
</reference>
<evidence type="ECO:0000313" key="2">
    <source>
        <dbReference type="EMBL" id="GAN78210.1"/>
    </source>
</evidence>
<dbReference type="Proteomes" id="UP000032680">
    <property type="component" value="Unassembled WGS sequence"/>
</dbReference>
<evidence type="ECO:0000256" key="1">
    <source>
        <dbReference type="SAM" id="Phobius"/>
    </source>
</evidence>
<organism evidence="2 3">
    <name type="scientific">Acidisphaera rubrifaciens HS-AP3</name>
    <dbReference type="NCBI Taxonomy" id="1231350"/>
    <lineage>
        <taxon>Bacteria</taxon>
        <taxon>Pseudomonadati</taxon>
        <taxon>Pseudomonadota</taxon>
        <taxon>Alphaproteobacteria</taxon>
        <taxon>Acetobacterales</taxon>
        <taxon>Acetobacteraceae</taxon>
        <taxon>Acidisphaera</taxon>
    </lineage>
</organism>
<dbReference type="AlphaFoldDB" id="A0A0D6P8W9"/>
<evidence type="ECO:0000313" key="3">
    <source>
        <dbReference type="Proteomes" id="UP000032680"/>
    </source>
</evidence>
<dbReference type="EMBL" id="BANB01000685">
    <property type="protein sequence ID" value="GAN78210.1"/>
    <property type="molecule type" value="Genomic_DNA"/>
</dbReference>
<proteinExistence type="predicted"/>
<accession>A0A0D6P8W9</accession>
<protein>
    <recommendedName>
        <fullName evidence="4">Heme exporter protein D</fullName>
    </recommendedName>
</protein>
<evidence type="ECO:0008006" key="4">
    <source>
        <dbReference type="Google" id="ProtNLM"/>
    </source>
</evidence>
<dbReference type="RefSeq" id="WP_048862688.1">
    <property type="nucleotide sequence ID" value="NZ_BANB01000685.1"/>
</dbReference>
<keyword evidence="1" id="KW-0812">Transmembrane</keyword>
<gene>
    <name evidence="2" type="ORF">Asru_0686_03</name>
</gene>
<keyword evidence="1" id="KW-1133">Transmembrane helix</keyword>